<comment type="caution">
    <text evidence="2">The sequence shown here is derived from an EMBL/GenBank/DDBJ whole genome shotgun (WGS) entry which is preliminary data.</text>
</comment>
<feature type="signal peptide" evidence="1">
    <location>
        <begin position="1"/>
        <end position="22"/>
    </location>
</feature>
<gene>
    <name evidence="2" type="ORF">JF259_11775</name>
</gene>
<dbReference type="PROSITE" id="PS51257">
    <property type="entry name" value="PROKAR_LIPOPROTEIN"/>
    <property type="match status" value="1"/>
</dbReference>
<keyword evidence="3" id="KW-1185">Reference proteome</keyword>
<name>A0A8J7LNG5_9FLAO</name>
<dbReference type="Proteomes" id="UP000610931">
    <property type="component" value="Unassembled WGS sequence"/>
</dbReference>
<dbReference type="EMBL" id="JAELVQ010000015">
    <property type="protein sequence ID" value="MBJ6368769.1"/>
    <property type="molecule type" value="Genomic_DNA"/>
</dbReference>
<protein>
    <recommendedName>
        <fullName evidence="4">Lipocalin-like domain-containing protein</fullName>
    </recommendedName>
</protein>
<organism evidence="2 3">
    <name type="scientific">Snuella sedimenti</name>
    <dbReference type="NCBI Taxonomy" id="2798802"/>
    <lineage>
        <taxon>Bacteria</taxon>
        <taxon>Pseudomonadati</taxon>
        <taxon>Bacteroidota</taxon>
        <taxon>Flavobacteriia</taxon>
        <taxon>Flavobacteriales</taxon>
        <taxon>Flavobacteriaceae</taxon>
        <taxon>Snuella</taxon>
    </lineage>
</organism>
<dbReference type="AlphaFoldDB" id="A0A8J7LNG5"/>
<sequence>MKKLVSICYLACLLVFFSSCSSDDVDVALEGTWNLSAWQVNTPMDLNSDGVKSTNLLTEFGYLNNSTLVITDNFNGSIFYSALHVSFNAVAEGEMLTFMSTSVTDSDNAPLPFTYTKSDNTIVVDADITLNKVGGSSVLTFKDNTLTMEVANGFVVKDSETSETILSQDVTYVFTKG</sequence>
<evidence type="ECO:0000256" key="1">
    <source>
        <dbReference type="SAM" id="SignalP"/>
    </source>
</evidence>
<evidence type="ECO:0008006" key="4">
    <source>
        <dbReference type="Google" id="ProtNLM"/>
    </source>
</evidence>
<evidence type="ECO:0000313" key="2">
    <source>
        <dbReference type="EMBL" id="MBJ6368769.1"/>
    </source>
</evidence>
<keyword evidence="1" id="KW-0732">Signal</keyword>
<dbReference type="RefSeq" id="WP_199115531.1">
    <property type="nucleotide sequence ID" value="NZ_JAELVQ010000015.1"/>
</dbReference>
<accession>A0A8J7LNG5</accession>
<reference evidence="2" key="1">
    <citation type="submission" date="2020-12" db="EMBL/GenBank/DDBJ databases">
        <title>Snuella sp. nov., isolated from sediment in Incheon.</title>
        <authorList>
            <person name="Kim W."/>
        </authorList>
    </citation>
    <scope>NUCLEOTIDE SEQUENCE</scope>
    <source>
        <strain evidence="2">CAU 1569</strain>
    </source>
</reference>
<feature type="chain" id="PRO_5035294794" description="Lipocalin-like domain-containing protein" evidence="1">
    <location>
        <begin position="23"/>
        <end position="177"/>
    </location>
</feature>
<evidence type="ECO:0000313" key="3">
    <source>
        <dbReference type="Proteomes" id="UP000610931"/>
    </source>
</evidence>
<proteinExistence type="predicted"/>